<protein>
    <recommendedName>
        <fullName evidence="2">YCII-related domain-containing protein</fullName>
    </recommendedName>
</protein>
<name>A0A2P8QFW3_9ACTN</name>
<dbReference type="InterPro" id="IPR005545">
    <property type="entry name" value="YCII"/>
</dbReference>
<dbReference type="InterPro" id="IPR011008">
    <property type="entry name" value="Dimeric_a/b-barrel"/>
</dbReference>
<dbReference type="OrthoDB" id="460439at2"/>
<dbReference type="EMBL" id="PYBJ01000001">
    <property type="protein sequence ID" value="PSM45153.1"/>
    <property type="molecule type" value="Genomic_DNA"/>
</dbReference>
<comment type="similarity">
    <text evidence="1">Belongs to the YciI family.</text>
</comment>
<reference evidence="3 4" key="1">
    <citation type="submission" date="2018-03" db="EMBL/GenBank/DDBJ databases">
        <title>Streptomyces dioscori sp. nov., a novel endophytic actinobacterium isolated from bulbil of Dioscorea bulbifera L.</title>
        <authorList>
            <person name="Zhikuan W."/>
        </authorList>
    </citation>
    <scope>NUCLEOTIDE SEQUENCE [LARGE SCALE GENOMIC DNA]</scope>
    <source>
        <strain evidence="3 4">A217</strain>
    </source>
</reference>
<evidence type="ECO:0000313" key="3">
    <source>
        <dbReference type="EMBL" id="PSM45153.1"/>
    </source>
</evidence>
<gene>
    <name evidence="3" type="ORF">C6Y14_03480</name>
</gene>
<accession>A0A2P8QFW3</accession>
<feature type="domain" description="YCII-related" evidence="2">
    <location>
        <begin position="1"/>
        <end position="88"/>
    </location>
</feature>
<proteinExistence type="inferred from homology"/>
<keyword evidence="4" id="KW-1185">Reference proteome</keyword>
<organism evidence="3 4">
    <name type="scientific">Streptomyces dioscori</name>
    <dbReference type="NCBI Taxonomy" id="2109333"/>
    <lineage>
        <taxon>Bacteria</taxon>
        <taxon>Bacillati</taxon>
        <taxon>Actinomycetota</taxon>
        <taxon>Actinomycetes</taxon>
        <taxon>Kitasatosporales</taxon>
        <taxon>Streptomycetaceae</taxon>
        <taxon>Streptomyces</taxon>
        <taxon>Streptomyces aurantiacus group</taxon>
    </lineage>
</organism>
<evidence type="ECO:0000256" key="1">
    <source>
        <dbReference type="ARBA" id="ARBA00007689"/>
    </source>
</evidence>
<comment type="caution">
    <text evidence="3">The sequence shown here is derived from an EMBL/GenBank/DDBJ whole genome shotgun (WGS) entry which is preliminary data.</text>
</comment>
<dbReference type="PANTHER" id="PTHR33606">
    <property type="entry name" value="PROTEIN YCII"/>
    <property type="match status" value="1"/>
</dbReference>
<evidence type="ECO:0000313" key="4">
    <source>
        <dbReference type="Proteomes" id="UP000240429"/>
    </source>
</evidence>
<dbReference type="AlphaFoldDB" id="A0A2P8QFW3"/>
<dbReference type="PANTHER" id="PTHR33606:SF3">
    <property type="entry name" value="PROTEIN YCII"/>
    <property type="match status" value="1"/>
</dbReference>
<dbReference type="SUPFAM" id="SSF54909">
    <property type="entry name" value="Dimeric alpha+beta barrel"/>
    <property type="match status" value="2"/>
</dbReference>
<dbReference type="RefSeq" id="WP_107014910.1">
    <property type="nucleotide sequence ID" value="NZ_KZ679038.1"/>
</dbReference>
<dbReference type="InterPro" id="IPR051807">
    <property type="entry name" value="Sec-metab_biosynth-assoc"/>
</dbReference>
<dbReference type="Pfam" id="PF03795">
    <property type="entry name" value="YCII"/>
    <property type="match status" value="2"/>
</dbReference>
<sequence>MEYFFYCRDRPGSMPLRWELNEAHWAFMDRYADEMIARGPTLGADGETATGSMHIVDLPDAAAAHGFAFDEPNYRAGVYEDVLIRRWKNTLGRTMWQYGTGKPGFRRFLIIAHGVPGATAARDALEAAHHGHLDRDHHERLIAYGPLLSQDGTDWMGTALLAELPNRDAAEAMMANEPYARGGLYRDVEIHDWRFGGRPAAE</sequence>
<dbReference type="Proteomes" id="UP000240429">
    <property type="component" value="Unassembled WGS sequence"/>
</dbReference>
<evidence type="ECO:0000259" key="2">
    <source>
        <dbReference type="Pfam" id="PF03795"/>
    </source>
</evidence>
<feature type="domain" description="YCII-related" evidence="2">
    <location>
        <begin position="107"/>
        <end position="194"/>
    </location>
</feature>
<dbReference type="Gene3D" id="3.30.70.1060">
    <property type="entry name" value="Dimeric alpha+beta barrel"/>
    <property type="match status" value="2"/>
</dbReference>